<feature type="compositionally biased region" description="Basic and acidic residues" evidence="1">
    <location>
        <begin position="219"/>
        <end position="249"/>
    </location>
</feature>
<feature type="region of interest" description="Disordered" evidence="1">
    <location>
        <begin position="340"/>
        <end position="407"/>
    </location>
</feature>
<organism evidence="3 4">
    <name type="scientific">Mycena maculata</name>
    <dbReference type="NCBI Taxonomy" id="230809"/>
    <lineage>
        <taxon>Eukaryota</taxon>
        <taxon>Fungi</taxon>
        <taxon>Dikarya</taxon>
        <taxon>Basidiomycota</taxon>
        <taxon>Agaricomycotina</taxon>
        <taxon>Agaricomycetes</taxon>
        <taxon>Agaricomycetidae</taxon>
        <taxon>Agaricales</taxon>
        <taxon>Marasmiineae</taxon>
        <taxon>Mycenaceae</taxon>
        <taxon>Mycena</taxon>
    </lineage>
</organism>
<evidence type="ECO:0000259" key="2">
    <source>
        <dbReference type="Pfam" id="PF20149"/>
    </source>
</evidence>
<gene>
    <name evidence="3" type="ORF">DFH07DRAFT_1064817</name>
</gene>
<feature type="domain" description="DUF6532" evidence="2">
    <location>
        <begin position="507"/>
        <end position="665"/>
    </location>
</feature>
<protein>
    <recommendedName>
        <fullName evidence="2">DUF6532 domain-containing protein</fullName>
    </recommendedName>
</protein>
<sequence length="714" mass="78316">MSDSTQKLTPAEKHKATLAAKAAKELEDNVAFQNKSYKAGGRQAKKDAKENAIWKVYQPGTRKRTSSTAQDPGPAKKARETAAEEDASDDYSEEEEPQIMVAPKTKTNTRKYAPPPINTTDDEDEAPTTGKSEVPRLDLNNLPVKTKSTAATVKAKAPATQATSDAHKTSIKRPAKPTKLIAESESEVEATSSSDDGEDNNSDEGSEGDDCPVDAAEFFAERPRVISTRSKESSKHTTDASEDSESHEVDYVVTRKAMKKTSHPKVQKDIPEASFNSDEEYEVVAPVPKIKSTSKAKARQVDSDSEDSMPEAPARHRVIDSDIEMAETIADGLVSIPAVSRSRSSSMGSGYSSGRNISVPASEIESNDTSEPEERPKKKKVKKVSAARQRQADSEKPSIQPSLVPANASKGKAAAITTATRSESSWDVSARLVLPQPNKDIGLTAQHPELQFVLRTTMGIIKNDILFDESYPLMISRPGFTRPLLIIAARIRPSSAHILERLLTDTEFGAILAPIPLDRMNILRGTIKRCAVSCVPAFFGLADMEPERIKSRIEELLKDHRYIFPTDKGQLLLTKPYRHGSIRFVLKEEIFSNPSFVTQNNDRFPARNAKHPERKELPDAMVALAATAVYAALLEYRMTGQRQTIPFTEDAYENVYRNHMASLTDTRVKAGLAMHQLLHGLFKEVRRVASTSAVHAASGSSATLINLIDLPESD</sequence>
<feature type="compositionally biased region" description="Acidic residues" evidence="1">
    <location>
        <begin position="83"/>
        <end position="97"/>
    </location>
</feature>
<feature type="compositionally biased region" description="Low complexity" evidence="1">
    <location>
        <begin position="340"/>
        <end position="355"/>
    </location>
</feature>
<name>A0AAD7MY07_9AGAR</name>
<evidence type="ECO:0000313" key="3">
    <source>
        <dbReference type="EMBL" id="KAJ7736992.1"/>
    </source>
</evidence>
<keyword evidence="4" id="KW-1185">Reference proteome</keyword>
<evidence type="ECO:0000313" key="4">
    <source>
        <dbReference type="Proteomes" id="UP001215280"/>
    </source>
</evidence>
<dbReference type="AlphaFoldDB" id="A0AAD7MY07"/>
<feature type="compositionally biased region" description="Acidic residues" evidence="1">
    <location>
        <begin position="195"/>
        <end position="212"/>
    </location>
</feature>
<dbReference type="Proteomes" id="UP001215280">
    <property type="component" value="Unassembled WGS sequence"/>
</dbReference>
<dbReference type="Pfam" id="PF20149">
    <property type="entry name" value="DUF6532"/>
    <property type="match status" value="1"/>
</dbReference>
<accession>A0AAD7MY07</accession>
<comment type="caution">
    <text evidence="3">The sequence shown here is derived from an EMBL/GenBank/DDBJ whole genome shotgun (WGS) entry which is preliminary data.</text>
</comment>
<dbReference type="EMBL" id="JARJLG010000146">
    <property type="protein sequence ID" value="KAJ7736992.1"/>
    <property type="molecule type" value="Genomic_DNA"/>
</dbReference>
<feature type="region of interest" description="Disordered" evidence="1">
    <location>
        <begin position="34"/>
        <end position="249"/>
    </location>
</feature>
<reference evidence="3" key="1">
    <citation type="submission" date="2023-03" db="EMBL/GenBank/DDBJ databases">
        <title>Massive genome expansion in bonnet fungi (Mycena s.s.) driven by repeated elements and novel gene families across ecological guilds.</title>
        <authorList>
            <consortium name="Lawrence Berkeley National Laboratory"/>
            <person name="Harder C.B."/>
            <person name="Miyauchi S."/>
            <person name="Viragh M."/>
            <person name="Kuo A."/>
            <person name="Thoen E."/>
            <person name="Andreopoulos B."/>
            <person name="Lu D."/>
            <person name="Skrede I."/>
            <person name="Drula E."/>
            <person name="Henrissat B."/>
            <person name="Morin E."/>
            <person name="Kohler A."/>
            <person name="Barry K."/>
            <person name="LaButti K."/>
            <person name="Morin E."/>
            <person name="Salamov A."/>
            <person name="Lipzen A."/>
            <person name="Mereny Z."/>
            <person name="Hegedus B."/>
            <person name="Baldrian P."/>
            <person name="Stursova M."/>
            <person name="Weitz H."/>
            <person name="Taylor A."/>
            <person name="Grigoriev I.V."/>
            <person name="Nagy L.G."/>
            <person name="Martin F."/>
            <person name="Kauserud H."/>
        </authorList>
    </citation>
    <scope>NUCLEOTIDE SEQUENCE</scope>
    <source>
        <strain evidence="3">CBHHK188m</strain>
    </source>
</reference>
<dbReference type="InterPro" id="IPR045341">
    <property type="entry name" value="DUF6532"/>
</dbReference>
<proteinExistence type="predicted"/>
<feature type="compositionally biased region" description="Low complexity" evidence="1">
    <location>
        <begin position="145"/>
        <end position="163"/>
    </location>
</feature>
<evidence type="ECO:0000256" key="1">
    <source>
        <dbReference type="SAM" id="MobiDB-lite"/>
    </source>
</evidence>
<feature type="region of interest" description="Disordered" evidence="1">
    <location>
        <begin position="290"/>
        <end position="321"/>
    </location>
</feature>